<accession>A0ABC8XSM1</accession>
<keyword evidence="3" id="KW-1185">Reference proteome</keyword>
<organism evidence="2 3">
    <name type="scientific">Urochloa decumbens</name>
    <dbReference type="NCBI Taxonomy" id="240449"/>
    <lineage>
        <taxon>Eukaryota</taxon>
        <taxon>Viridiplantae</taxon>
        <taxon>Streptophyta</taxon>
        <taxon>Embryophyta</taxon>
        <taxon>Tracheophyta</taxon>
        <taxon>Spermatophyta</taxon>
        <taxon>Magnoliopsida</taxon>
        <taxon>Liliopsida</taxon>
        <taxon>Poales</taxon>
        <taxon>Poaceae</taxon>
        <taxon>PACMAD clade</taxon>
        <taxon>Panicoideae</taxon>
        <taxon>Panicodae</taxon>
        <taxon>Paniceae</taxon>
        <taxon>Melinidinae</taxon>
        <taxon>Urochloa</taxon>
    </lineage>
</organism>
<reference evidence="2 3" key="2">
    <citation type="submission" date="2024-10" db="EMBL/GenBank/DDBJ databases">
        <authorList>
            <person name="Ryan C."/>
        </authorList>
    </citation>
    <scope>NUCLEOTIDE SEQUENCE [LARGE SCALE GENOMIC DNA]</scope>
</reference>
<dbReference type="Proteomes" id="UP001497457">
    <property type="component" value="Chromosome 15b"/>
</dbReference>
<evidence type="ECO:0000313" key="2">
    <source>
        <dbReference type="EMBL" id="CAL4928874.1"/>
    </source>
</evidence>
<evidence type="ECO:0000256" key="1">
    <source>
        <dbReference type="SAM" id="MobiDB-lite"/>
    </source>
</evidence>
<proteinExistence type="predicted"/>
<feature type="region of interest" description="Disordered" evidence="1">
    <location>
        <begin position="79"/>
        <end position="161"/>
    </location>
</feature>
<protein>
    <submittedName>
        <fullName evidence="2">Uncharacterized protein</fullName>
    </submittedName>
</protein>
<sequence>MVATTAGGSEGRRAAGSRSTTRMPEGSLGRSSRVVKARTGRASATCLAISAGVLSGLAVVSTAPRDMAASAATGKLTEFGERMSATSPLRSPSGGEASAVAAPATARQRSGNVTRRPVAASTSATVPAWRREARKVTTSRSGSDGSGTGARLLRKERVVAQ</sequence>
<name>A0ABC8XSM1_9POAL</name>
<evidence type="ECO:0000313" key="3">
    <source>
        <dbReference type="Proteomes" id="UP001497457"/>
    </source>
</evidence>
<feature type="region of interest" description="Disordered" evidence="1">
    <location>
        <begin position="1"/>
        <end position="37"/>
    </location>
</feature>
<dbReference type="AlphaFoldDB" id="A0ABC8XSM1"/>
<gene>
    <name evidence="2" type="ORF">URODEC1_LOCUS25465</name>
</gene>
<reference evidence="3" key="1">
    <citation type="submission" date="2024-06" db="EMBL/GenBank/DDBJ databases">
        <authorList>
            <person name="Ryan C."/>
        </authorList>
    </citation>
    <scope>NUCLEOTIDE SEQUENCE [LARGE SCALE GENOMIC DNA]</scope>
</reference>
<dbReference type="EMBL" id="OZ075125">
    <property type="protein sequence ID" value="CAL4928874.1"/>
    <property type="molecule type" value="Genomic_DNA"/>
</dbReference>